<name>A0A679HL54_BACT4</name>
<accession>A0A679HL54</accession>
<evidence type="ECO:0000313" key="2">
    <source>
        <dbReference type="EMBL" id="KAB4478010.1"/>
    </source>
</evidence>
<evidence type="ECO:0000313" key="4">
    <source>
        <dbReference type="Proteomes" id="UP000500882"/>
    </source>
</evidence>
<sequence>MRTEKKNLSEELIIKKVVSLITLSIIICACSVNNKNLPDGIEVIPVEIDEVSQDVSSFLEKIEIVPLETNDSSLFYRCNKVIYDKSTDLFIIYTSDQIIYTFSGNGQYIANSKKMKGQGPEDYVMVLDINMNPYLKGIDLLNPYGTIYTYSPTFKLLAKRKFKPEFPLEYLMALDADNYVFTYSFIWTDQEVSFVDLKNQQAVNTNYEGTISGNSMAHACFYHIGERFYFIPDGLNYYFYQIDTKEKKLVPMMYLDFGDAEVKAEGLPGQAGGKRTDSDEERREITKDATERYQYLKKSNNMLPLLKFFNDDYVYAYLAKTDRGYGSHFMYNRKQKKGFLIKEGEPFIMYPCFGIVDNVLLSICEPDLVHRVVDRKLMSSEEIRKMEALAEDDNPVILKYYLK</sequence>
<dbReference type="AlphaFoldDB" id="A0A679HL54"/>
<reference evidence="1 4" key="2">
    <citation type="submission" date="2020-02" db="EMBL/GenBank/DDBJ databases">
        <title>Whole-genome sequencing and comparative analysis of the genomes of Bacteroides thetaiotaomicron and Escherichia coli isolated from a healthy resident in Vietnam.</title>
        <authorList>
            <person name="Mohsin M."/>
            <person name="Tanaka K."/>
            <person name="Kawahara R."/>
            <person name="Kondo S."/>
            <person name="Noguchi H."/>
            <person name="Motooka D."/>
            <person name="Nakamura S."/>
            <person name="Khong D.T."/>
            <person name="Nguyen T.N."/>
            <person name="Tran H.T."/>
            <person name="Yamamoto Y."/>
        </authorList>
    </citation>
    <scope>NUCLEOTIDE SEQUENCE [LARGE SCALE GENOMIC DNA]</scope>
    <source>
        <strain evidence="1 4">F9-2</strain>
    </source>
</reference>
<evidence type="ECO:0000313" key="3">
    <source>
        <dbReference type="Proteomes" id="UP000488521"/>
    </source>
</evidence>
<dbReference type="EMBL" id="WCRS01000002">
    <property type="protein sequence ID" value="KAB4478010.1"/>
    <property type="molecule type" value="Genomic_DNA"/>
</dbReference>
<dbReference type="Proteomes" id="UP000500882">
    <property type="component" value="Chromosome"/>
</dbReference>
<reference evidence="2 3" key="1">
    <citation type="journal article" date="2019" name="Nat. Med.">
        <title>A library of human gut bacterial isolates paired with longitudinal multiomics data enables mechanistic microbiome research.</title>
        <authorList>
            <person name="Poyet M."/>
            <person name="Groussin M."/>
            <person name="Gibbons S.M."/>
            <person name="Avila-Pacheco J."/>
            <person name="Jiang X."/>
            <person name="Kearney S.M."/>
            <person name="Perrotta A.R."/>
            <person name="Berdy B."/>
            <person name="Zhao S."/>
            <person name="Lieberman T.D."/>
            <person name="Swanson P.K."/>
            <person name="Smith M."/>
            <person name="Roesemann S."/>
            <person name="Alexander J.E."/>
            <person name="Rich S.A."/>
            <person name="Livny J."/>
            <person name="Vlamakis H."/>
            <person name="Clish C."/>
            <person name="Bullock K."/>
            <person name="Deik A."/>
            <person name="Scott J."/>
            <person name="Pierce K.A."/>
            <person name="Xavier R.J."/>
            <person name="Alm E.J."/>
        </authorList>
    </citation>
    <scope>NUCLEOTIDE SEQUENCE [LARGE SCALE GENOMIC DNA]</scope>
    <source>
        <strain evidence="2 3">BIOML-A156</strain>
    </source>
</reference>
<proteinExistence type="predicted"/>
<gene>
    <name evidence="1" type="ORF">BatF92_23770</name>
    <name evidence="2" type="ORF">GAN59_03615</name>
</gene>
<protein>
    <submittedName>
        <fullName evidence="2">6-bladed beta-propeller</fullName>
    </submittedName>
</protein>
<evidence type="ECO:0000313" key="1">
    <source>
        <dbReference type="EMBL" id="BCA50435.1"/>
    </source>
</evidence>
<dbReference type="EMBL" id="AP022660">
    <property type="protein sequence ID" value="BCA50435.1"/>
    <property type="molecule type" value="Genomic_DNA"/>
</dbReference>
<dbReference type="RefSeq" id="WP_090615186.1">
    <property type="nucleotide sequence ID" value="NZ_AP022660.1"/>
</dbReference>
<dbReference type="Proteomes" id="UP000488521">
    <property type="component" value="Unassembled WGS sequence"/>
</dbReference>
<organism evidence="1 4">
    <name type="scientific">Bacteroides thetaiotaomicron</name>
    <dbReference type="NCBI Taxonomy" id="818"/>
    <lineage>
        <taxon>Bacteria</taxon>
        <taxon>Pseudomonadati</taxon>
        <taxon>Bacteroidota</taxon>
        <taxon>Bacteroidia</taxon>
        <taxon>Bacteroidales</taxon>
        <taxon>Bacteroidaceae</taxon>
        <taxon>Bacteroides</taxon>
    </lineage>
</organism>
<dbReference type="PROSITE" id="PS51257">
    <property type="entry name" value="PROKAR_LIPOPROTEIN"/>
    <property type="match status" value="1"/>
</dbReference>